<dbReference type="SUPFAM" id="SSF140453">
    <property type="entry name" value="EsxAB dimer-like"/>
    <property type="match status" value="1"/>
</dbReference>
<proteinExistence type="predicted"/>
<dbReference type="EMBL" id="JBHTEY010000004">
    <property type="protein sequence ID" value="MFC7617887.1"/>
    <property type="molecule type" value="Genomic_DNA"/>
</dbReference>
<accession>A0ABW2TVP4</accession>
<evidence type="ECO:0008006" key="3">
    <source>
        <dbReference type="Google" id="ProtNLM"/>
    </source>
</evidence>
<gene>
    <name evidence="1" type="ORF">ACFQV2_35265</name>
</gene>
<reference evidence="2" key="1">
    <citation type="journal article" date="2019" name="Int. J. Syst. Evol. Microbiol.">
        <title>The Global Catalogue of Microorganisms (GCM) 10K type strain sequencing project: providing services to taxonomists for standard genome sequencing and annotation.</title>
        <authorList>
            <consortium name="The Broad Institute Genomics Platform"/>
            <consortium name="The Broad Institute Genome Sequencing Center for Infectious Disease"/>
            <person name="Wu L."/>
            <person name="Ma J."/>
        </authorList>
    </citation>
    <scope>NUCLEOTIDE SEQUENCE [LARGE SCALE GENOMIC DNA]</scope>
    <source>
        <strain evidence="2">JCM 17695</strain>
    </source>
</reference>
<evidence type="ECO:0000313" key="1">
    <source>
        <dbReference type="EMBL" id="MFC7617887.1"/>
    </source>
</evidence>
<name>A0ABW2TVP4_9PSEU</name>
<dbReference type="Proteomes" id="UP001596512">
    <property type="component" value="Unassembled WGS sequence"/>
</dbReference>
<dbReference type="InterPro" id="IPR036689">
    <property type="entry name" value="ESAT-6-like_sf"/>
</dbReference>
<comment type="caution">
    <text evidence="1">The sequence shown here is derived from an EMBL/GenBank/DDBJ whole genome shotgun (WGS) entry which is preliminary data.</text>
</comment>
<sequence>MRGLADITAALDDVVAFAGRESLTADRFGPLAARAGAGTAAVEAVTALRESFARSVPVLAGLADELAAFAKEVADVDEEAARRIRAAGGE</sequence>
<protein>
    <recommendedName>
        <fullName evidence="3">Excreted virulence factor EspC, type VII ESX diderm</fullName>
    </recommendedName>
</protein>
<keyword evidence="2" id="KW-1185">Reference proteome</keyword>
<evidence type="ECO:0000313" key="2">
    <source>
        <dbReference type="Proteomes" id="UP001596512"/>
    </source>
</evidence>
<organism evidence="1 2">
    <name type="scientific">Actinokineospora soli</name>
    <dbReference type="NCBI Taxonomy" id="1048753"/>
    <lineage>
        <taxon>Bacteria</taxon>
        <taxon>Bacillati</taxon>
        <taxon>Actinomycetota</taxon>
        <taxon>Actinomycetes</taxon>
        <taxon>Pseudonocardiales</taxon>
        <taxon>Pseudonocardiaceae</taxon>
        <taxon>Actinokineospora</taxon>
    </lineage>
</organism>